<feature type="region of interest" description="Disordered" evidence="1">
    <location>
        <begin position="209"/>
        <end position="238"/>
    </location>
</feature>
<name>A0A5R8WRD0_9BACT</name>
<feature type="transmembrane region" description="Helical" evidence="2">
    <location>
        <begin position="61"/>
        <end position="83"/>
    </location>
</feature>
<dbReference type="AlphaFoldDB" id="A0A5R8WRD0"/>
<feature type="transmembrane region" description="Helical" evidence="2">
    <location>
        <begin position="20"/>
        <end position="41"/>
    </location>
</feature>
<dbReference type="OrthoDB" id="9919137at2"/>
<evidence type="ECO:0000256" key="1">
    <source>
        <dbReference type="SAM" id="MobiDB-lite"/>
    </source>
</evidence>
<accession>A0A5R8WRD0</accession>
<evidence type="ECO:0000313" key="4">
    <source>
        <dbReference type="Proteomes" id="UP000305517"/>
    </source>
</evidence>
<protein>
    <submittedName>
        <fullName evidence="3">Uncharacterized protein</fullName>
    </submittedName>
</protein>
<keyword evidence="2" id="KW-0812">Transmembrane</keyword>
<proteinExistence type="predicted"/>
<evidence type="ECO:0000313" key="3">
    <source>
        <dbReference type="EMBL" id="TLM93013.1"/>
    </source>
</evidence>
<keyword evidence="2" id="KW-0472">Membrane</keyword>
<sequence>MPILAALLLEGVYLARELDFVLKAGAVLGVGLAAWLAYKGWGRLRRAERRADGTLHRGATLGRWAGGVALVLPAVLLVIVPVYEFFSAHRGQQAYQAALLNRHRLFAADYELDTLASPPAMRRYAFDLSLRPDSTFVLRSSVPHDPPYLTGRWRVENMSLADAAYDLRLEPASGNVMRLYTLDVNGASWLERTAWPISEAICLRKRLPASKGKPAPPACANPATELNKRRNTGWRQEP</sequence>
<gene>
    <name evidence="3" type="ORF">FDY95_10270</name>
</gene>
<dbReference type="Proteomes" id="UP000305517">
    <property type="component" value="Unassembled WGS sequence"/>
</dbReference>
<comment type="caution">
    <text evidence="3">The sequence shown here is derived from an EMBL/GenBank/DDBJ whole genome shotgun (WGS) entry which is preliminary data.</text>
</comment>
<dbReference type="RefSeq" id="WP_138077448.1">
    <property type="nucleotide sequence ID" value="NZ_VAJM01000004.1"/>
</dbReference>
<keyword evidence="4" id="KW-1185">Reference proteome</keyword>
<keyword evidence="2" id="KW-1133">Transmembrane helix</keyword>
<reference evidence="3 4" key="1">
    <citation type="submission" date="2019-05" db="EMBL/GenBank/DDBJ databases">
        <title>Hymenobacter edaphi sp. nov., isolated from abandoned arsenic-contaminated farmland soil.</title>
        <authorList>
            <person name="Nie L."/>
        </authorList>
    </citation>
    <scope>NUCLEOTIDE SEQUENCE [LARGE SCALE GENOMIC DNA]</scope>
    <source>
        <strain evidence="3 4">1-3-3-8</strain>
    </source>
</reference>
<dbReference type="EMBL" id="VAJM01000004">
    <property type="protein sequence ID" value="TLM93013.1"/>
    <property type="molecule type" value="Genomic_DNA"/>
</dbReference>
<organism evidence="3 4">
    <name type="scientific">Hymenobacter jeollabukensis</name>
    <dbReference type="NCBI Taxonomy" id="2025313"/>
    <lineage>
        <taxon>Bacteria</taxon>
        <taxon>Pseudomonadati</taxon>
        <taxon>Bacteroidota</taxon>
        <taxon>Cytophagia</taxon>
        <taxon>Cytophagales</taxon>
        <taxon>Hymenobacteraceae</taxon>
        <taxon>Hymenobacter</taxon>
    </lineage>
</organism>
<evidence type="ECO:0000256" key="2">
    <source>
        <dbReference type="SAM" id="Phobius"/>
    </source>
</evidence>